<organism evidence="2 3">
    <name type="scientific">Prorocentrum cordatum</name>
    <dbReference type="NCBI Taxonomy" id="2364126"/>
    <lineage>
        <taxon>Eukaryota</taxon>
        <taxon>Sar</taxon>
        <taxon>Alveolata</taxon>
        <taxon>Dinophyceae</taxon>
        <taxon>Prorocentrales</taxon>
        <taxon>Prorocentraceae</taxon>
        <taxon>Prorocentrum</taxon>
    </lineage>
</organism>
<feature type="non-terminal residue" evidence="2">
    <location>
        <position position="1"/>
    </location>
</feature>
<dbReference type="SUPFAM" id="SSF109604">
    <property type="entry name" value="HD-domain/PDEase-like"/>
    <property type="match status" value="1"/>
</dbReference>
<accession>A0ABN9QKL2</accession>
<feature type="region of interest" description="Disordered" evidence="1">
    <location>
        <begin position="1"/>
        <end position="96"/>
    </location>
</feature>
<proteinExistence type="predicted"/>
<keyword evidence="3" id="KW-1185">Reference proteome</keyword>
<dbReference type="Proteomes" id="UP001189429">
    <property type="component" value="Unassembled WGS sequence"/>
</dbReference>
<comment type="caution">
    <text evidence="2">The sequence shown here is derived from an EMBL/GenBank/DDBJ whole genome shotgun (WGS) entry which is preliminary data.</text>
</comment>
<evidence type="ECO:0008006" key="4">
    <source>
        <dbReference type="Google" id="ProtNLM"/>
    </source>
</evidence>
<reference evidence="2" key="1">
    <citation type="submission" date="2023-10" db="EMBL/GenBank/DDBJ databases">
        <authorList>
            <person name="Chen Y."/>
            <person name="Shah S."/>
            <person name="Dougan E. K."/>
            <person name="Thang M."/>
            <person name="Chan C."/>
        </authorList>
    </citation>
    <scope>NUCLEOTIDE SEQUENCE [LARGE SCALE GENOMIC DNA]</scope>
</reference>
<name>A0ABN9QKL2_9DINO</name>
<gene>
    <name evidence="2" type="ORF">PCOR1329_LOCUS12202</name>
</gene>
<dbReference type="InterPro" id="IPR036971">
    <property type="entry name" value="PDEase_catalytic_dom_sf"/>
</dbReference>
<feature type="compositionally biased region" description="Basic and acidic residues" evidence="1">
    <location>
        <begin position="1"/>
        <end position="24"/>
    </location>
</feature>
<evidence type="ECO:0000256" key="1">
    <source>
        <dbReference type="SAM" id="MobiDB-lite"/>
    </source>
</evidence>
<protein>
    <recommendedName>
        <fullName evidence="4">PDEase domain-containing protein</fullName>
    </recommendedName>
</protein>
<evidence type="ECO:0000313" key="3">
    <source>
        <dbReference type="Proteomes" id="UP001189429"/>
    </source>
</evidence>
<evidence type="ECO:0000313" key="2">
    <source>
        <dbReference type="EMBL" id="CAK0805768.1"/>
    </source>
</evidence>
<dbReference type="Gene3D" id="1.10.1300.10">
    <property type="entry name" value="3'5'-cyclic nucleotide phosphodiesterase, catalytic domain"/>
    <property type="match status" value="1"/>
</dbReference>
<dbReference type="EMBL" id="CAUYUJ010003552">
    <property type="protein sequence ID" value="CAK0805768.1"/>
    <property type="molecule type" value="Genomic_DNA"/>
</dbReference>
<sequence length="177" mass="19575">GERVRAPGARHREAGGDRPPDYCRQRAAGHGLHGRRLPPQNGPDAARHRLCWQQTDDAPLEDGERAGGQQREAQQPDRRDPHAVGEPHTRGEIESSLDTDSFNVLSWSSEIRAAVAAQVIASVDNHVEDSCLLKFVAAVEAAYVPNPYHNFSHGIDVLCTVARWMRLISNVDDFLTE</sequence>
<feature type="compositionally biased region" description="Basic and acidic residues" evidence="1">
    <location>
        <begin position="74"/>
        <end position="93"/>
    </location>
</feature>
<feature type="non-terminal residue" evidence="2">
    <location>
        <position position="177"/>
    </location>
</feature>